<feature type="active site" description="Proton donor" evidence="14">
    <location>
        <position position="236"/>
    </location>
</feature>
<dbReference type="PROSITE" id="PS51164">
    <property type="entry name" value="CBM1_2"/>
    <property type="match status" value="2"/>
</dbReference>
<dbReference type="PRINTS" id="PR00733">
    <property type="entry name" value="GLHYDRLASE6"/>
</dbReference>
<feature type="active site" evidence="13">
    <location>
        <position position="190"/>
    </location>
</feature>
<dbReference type="SMART" id="SM00236">
    <property type="entry name" value="fCBD"/>
    <property type="match status" value="2"/>
</dbReference>
<evidence type="ECO:0000256" key="13">
    <source>
        <dbReference type="PROSITE-ProRule" id="PRU10056"/>
    </source>
</evidence>
<dbReference type="Gene3D" id="3.20.20.80">
    <property type="entry name" value="Glycosidases"/>
    <property type="match status" value="1"/>
</dbReference>
<dbReference type="STRING" id="87229.A0A4Z1KV57"/>
<evidence type="ECO:0000256" key="1">
    <source>
        <dbReference type="ARBA" id="ARBA00000966"/>
    </source>
</evidence>
<evidence type="ECO:0000256" key="15">
    <source>
        <dbReference type="SAM" id="SignalP"/>
    </source>
</evidence>
<feature type="domain" description="CBM1" evidence="16">
    <location>
        <begin position="474"/>
        <end position="510"/>
    </location>
</feature>
<keyword evidence="7" id="KW-0119">Carbohydrate metabolism</keyword>
<dbReference type="InterPro" id="IPR036434">
    <property type="entry name" value="Beta_cellobiohydrolase_sf"/>
</dbReference>
<keyword evidence="9" id="KW-0326">Glycosidase</keyword>
<comment type="caution">
    <text evidence="17">The sequence shown here is derived from an EMBL/GenBank/DDBJ whole genome shotgun (WGS) entry which is preliminary data.</text>
</comment>
<evidence type="ECO:0000256" key="14">
    <source>
        <dbReference type="PROSITE-ProRule" id="PRU10057"/>
    </source>
</evidence>
<dbReference type="AlphaFoldDB" id="A0A4Z1KV57"/>
<dbReference type="SUPFAM" id="SSF51445">
    <property type="entry name" value="(Trans)glycosidases"/>
    <property type="match status" value="1"/>
</dbReference>
<evidence type="ECO:0000256" key="2">
    <source>
        <dbReference type="ARBA" id="ARBA00005641"/>
    </source>
</evidence>
<keyword evidence="10" id="KW-0624">Polysaccharide degradation</keyword>
<dbReference type="FunFam" id="3.20.20.40:FF:000001">
    <property type="entry name" value="Glucanase"/>
    <property type="match status" value="1"/>
</dbReference>
<comment type="function">
    <text evidence="11">Endoglucanase (EG) that cleaves the internal beta-1,4-glucosidic bonds in cellulose. The degradation of cellulose involves an interplay between different cellulolytic enzymes. Hydrolysis starts with EGs, which cut internal glycosidic linkages to reduce the polymerization degree of the substrate and creates new chain ends for exocellobiohydrolases (CBHs). The CBH release the disaccharide cellobiose from the non-reducing end of the cellulose polymer chain. Finally, beta-1,4-glucosidases hydrolyze the cellobiose and other short cello-oligosaccharides into glucose units.</text>
</comment>
<dbReference type="InterPro" id="IPR035971">
    <property type="entry name" value="CBD_sf"/>
</dbReference>
<gene>
    <name evidence="17" type="ORF">BPOR_0163g00150</name>
</gene>
<dbReference type="Proteomes" id="UP000297280">
    <property type="component" value="Unassembled WGS sequence"/>
</dbReference>
<dbReference type="GO" id="GO:0005576">
    <property type="term" value="C:extracellular region"/>
    <property type="evidence" value="ECO:0007669"/>
    <property type="project" value="InterPro"/>
</dbReference>
<dbReference type="PROSITE" id="PS00562">
    <property type="entry name" value="CBM1_1"/>
    <property type="match status" value="2"/>
</dbReference>
<feature type="signal peptide" evidence="15">
    <location>
        <begin position="1"/>
        <end position="22"/>
    </location>
</feature>
<evidence type="ECO:0000256" key="11">
    <source>
        <dbReference type="ARBA" id="ARBA00059691"/>
    </source>
</evidence>
<evidence type="ECO:0000256" key="10">
    <source>
        <dbReference type="ARBA" id="ARBA00023326"/>
    </source>
</evidence>
<dbReference type="PANTHER" id="PTHR34142:SF5">
    <property type="entry name" value="CBM1 DOMAIN-CONTAINING PROTEIN"/>
    <property type="match status" value="1"/>
</dbReference>
<evidence type="ECO:0000256" key="3">
    <source>
        <dbReference type="ARBA" id="ARBA00012601"/>
    </source>
</evidence>
<comment type="similarity">
    <text evidence="2">Belongs to the glycosyl hydrolase 5 (cellulase A) family.</text>
</comment>
<evidence type="ECO:0000313" key="18">
    <source>
        <dbReference type="Proteomes" id="UP000297280"/>
    </source>
</evidence>
<dbReference type="Pfam" id="PF00150">
    <property type="entry name" value="Cellulase"/>
    <property type="match status" value="1"/>
</dbReference>
<dbReference type="Pfam" id="PF01341">
    <property type="entry name" value="Glyco_hydro_6"/>
    <property type="match status" value="1"/>
</dbReference>
<dbReference type="PROSITE" id="PS00655">
    <property type="entry name" value="GLYCOSYL_HYDROL_F6_1"/>
    <property type="match status" value="1"/>
</dbReference>
<organism evidence="17 18">
    <name type="scientific">Botrytis porri</name>
    <dbReference type="NCBI Taxonomy" id="87229"/>
    <lineage>
        <taxon>Eukaryota</taxon>
        <taxon>Fungi</taxon>
        <taxon>Dikarya</taxon>
        <taxon>Ascomycota</taxon>
        <taxon>Pezizomycotina</taxon>
        <taxon>Leotiomycetes</taxon>
        <taxon>Helotiales</taxon>
        <taxon>Sclerotiniaceae</taxon>
        <taxon>Botrytis</taxon>
    </lineage>
</organism>
<dbReference type="SUPFAM" id="SSF51989">
    <property type="entry name" value="Glycosyl hydrolases family 6, cellulases"/>
    <property type="match status" value="1"/>
</dbReference>
<keyword evidence="6" id="KW-0136">Cellulose degradation</keyword>
<dbReference type="SUPFAM" id="SSF57180">
    <property type="entry name" value="Cellulose-binding domain"/>
    <property type="match status" value="2"/>
</dbReference>
<dbReference type="InterPro" id="IPR000254">
    <property type="entry name" value="CBD"/>
</dbReference>
<comment type="catalytic activity">
    <reaction evidence="1">
        <text>Endohydrolysis of (1-&gt;4)-beta-D-glucosidic linkages in cellulose, lichenin and cereal beta-D-glucans.</text>
        <dbReference type="EC" id="3.2.1.4"/>
    </reaction>
</comment>
<dbReference type="Pfam" id="PF00734">
    <property type="entry name" value="CBM_1"/>
    <property type="match status" value="2"/>
</dbReference>
<evidence type="ECO:0000256" key="7">
    <source>
        <dbReference type="ARBA" id="ARBA00023277"/>
    </source>
</evidence>
<dbReference type="Gene3D" id="3.20.20.40">
    <property type="entry name" value="1, 4-beta cellobiohydrolase"/>
    <property type="match status" value="1"/>
</dbReference>
<dbReference type="GO" id="GO:0030245">
    <property type="term" value="P:cellulose catabolic process"/>
    <property type="evidence" value="ECO:0007669"/>
    <property type="project" value="UniProtKB-KW"/>
</dbReference>
<evidence type="ECO:0000256" key="9">
    <source>
        <dbReference type="ARBA" id="ARBA00023295"/>
    </source>
</evidence>
<feature type="domain" description="CBM1" evidence="16">
    <location>
        <begin position="22"/>
        <end position="58"/>
    </location>
</feature>
<dbReference type="InterPro" id="IPR018087">
    <property type="entry name" value="Glyco_hydro_5_CS"/>
</dbReference>
<keyword evidence="18" id="KW-1185">Reference proteome</keyword>
<evidence type="ECO:0000256" key="5">
    <source>
        <dbReference type="ARBA" id="ARBA00022801"/>
    </source>
</evidence>
<name>A0A4Z1KV57_9HELO</name>
<keyword evidence="4 15" id="KW-0732">Signal</keyword>
<evidence type="ECO:0000313" key="17">
    <source>
        <dbReference type="EMBL" id="TGO88424.1"/>
    </source>
</evidence>
<dbReference type="InterPro" id="IPR001524">
    <property type="entry name" value="Glyco_hydro_6_CS"/>
</dbReference>
<accession>A0A4Z1KV57</accession>
<dbReference type="PROSITE" id="PS00656">
    <property type="entry name" value="GLYCOSYL_HYDROL_F6_2"/>
    <property type="match status" value="1"/>
</dbReference>
<evidence type="ECO:0000256" key="4">
    <source>
        <dbReference type="ARBA" id="ARBA00022729"/>
    </source>
</evidence>
<feature type="chain" id="PRO_5021283147" description="Endoglucanase EG-II" evidence="15">
    <location>
        <begin position="23"/>
        <end position="865"/>
    </location>
</feature>
<dbReference type="PROSITE" id="PS00659">
    <property type="entry name" value="GLYCOSYL_HYDROL_F5"/>
    <property type="match status" value="1"/>
</dbReference>
<dbReference type="FunFam" id="3.20.20.80:FF:000124">
    <property type="entry name" value="Exported cellulase"/>
    <property type="match status" value="1"/>
</dbReference>
<dbReference type="InterPro" id="IPR017853">
    <property type="entry name" value="GH"/>
</dbReference>
<dbReference type="InterPro" id="IPR001547">
    <property type="entry name" value="Glyco_hydro_5"/>
</dbReference>
<dbReference type="EMBL" id="PQXO01000163">
    <property type="protein sequence ID" value="TGO88424.1"/>
    <property type="molecule type" value="Genomic_DNA"/>
</dbReference>
<evidence type="ECO:0000259" key="16">
    <source>
        <dbReference type="PROSITE" id="PS51164"/>
    </source>
</evidence>
<evidence type="ECO:0000256" key="6">
    <source>
        <dbReference type="ARBA" id="ARBA00023001"/>
    </source>
</evidence>
<dbReference type="InterPro" id="IPR016288">
    <property type="entry name" value="Beta_cellobiohydrolase"/>
</dbReference>
<sequence length="865" mass="89651">MGFKNVLLAAAAAAAVAPTVYAQGAAYAQCGGQGWTGATTCISGYTCVVNNQYYSQCLPGAAATTTATSAPTATTPTTIITSTTKATTTTSGSSATTTAAVAGNPFVGKALYANPYYASEISATAIPSLTGAMATKAAAVAKVPTFYWLDTAAKVPLMGTYLANIRALNKAGASPPIAGTFVVYDLPDRDCAAAASNGEYSIANGGIANYKAYIDSIVAILKTYSDVSVILVVEPDSLANLVTNLSVAKCSNAQAAYLECTEYAIAQLNLPNVAMYLDAGHAGWLGWPANIGPAAQLFGKVYKAAGSPAAVRGLATNVANYNAWTSTSCPSYTSGDANCNEKMYINALAPLLTAQGFPAHFITDTSRNGVQPTAQLAWGDWCNLIGTGFGVRPTTNTGDALEDAFVWIKPGGEGDRRALRFPLWPRRYASTGSRGGYLVPGLLCAVAYECQSDFLMKLSTPLYTIVTLVSTAAAQGAAFAQCGGTGWSGSTTCASGYVCTYGNAYYSQCLPGTATLTTVTSATTSAGTKTSTAATPSSTGKTKYIGTNIAGFDFGCTTDGTCLTNKVYPALSSLNNGPDGLGQMAHFVSKTGHNIFRLPVGWQYLVNNNLGGTLDSSNLATYDQLLQGCIATGATCVIDIHNYARWNGGIIGQGGPTDAQFVSLWTQLAAKYKSNTKIVFGLMNEPNDLNSITTWAATLQTVVTAIRQAGATSTMLLLPGSDYASAGAFITDGSAAALSKITNPDGTFTNLIFDVHKYLDSDNSGTHAECVTNNIDAAFAPLATWLRANGRQTILSETGGGNTASCQTYLCQQVAYLNANSDVYLGYIGWSAGSFDSTYILTETPNGSGSSMTDQALVAACLTRK</sequence>
<keyword evidence="5" id="KW-0378">Hydrolase</keyword>
<dbReference type="PANTHER" id="PTHR34142">
    <property type="entry name" value="ENDO-BETA-1,4-GLUCANASE A"/>
    <property type="match status" value="1"/>
</dbReference>
<keyword evidence="8" id="KW-0873">Pyrrolidone carboxylic acid</keyword>
<dbReference type="GO" id="GO:0008810">
    <property type="term" value="F:cellulase activity"/>
    <property type="evidence" value="ECO:0007669"/>
    <property type="project" value="UniProtKB-EC"/>
</dbReference>
<dbReference type="EC" id="3.2.1.4" evidence="3"/>
<proteinExistence type="inferred from homology"/>
<evidence type="ECO:0000256" key="8">
    <source>
        <dbReference type="ARBA" id="ARBA00023283"/>
    </source>
</evidence>
<reference evidence="17 18" key="1">
    <citation type="submission" date="2017-12" db="EMBL/GenBank/DDBJ databases">
        <title>Comparative genomics of Botrytis spp.</title>
        <authorList>
            <person name="Valero-Jimenez C.A."/>
            <person name="Tapia P."/>
            <person name="Veloso J."/>
            <person name="Silva-Moreno E."/>
            <person name="Staats M."/>
            <person name="Valdes J.H."/>
            <person name="Van Kan J.A.L."/>
        </authorList>
    </citation>
    <scope>NUCLEOTIDE SEQUENCE [LARGE SCALE GENOMIC DNA]</scope>
    <source>
        <strain evidence="17 18">MUCL3349</strain>
    </source>
</reference>
<protein>
    <recommendedName>
        <fullName evidence="12">Endoglucanase EG-II</fullName>
        <ecNumber evidence="3">3.2.1.4</ecNumber>
    </recommendedName>
</protein>
<dbReference type="GO" id="GO:0030248">
    <property type="term" value="F:cellulose binding"/>
    <property type="evidence" value="ECO:0007669"/>
    <property type="project" value="InterPro"/>
</dbReference>
<evidence type="ECO:0000256" key="12">
    <source>
        <dbReference type="ARBA" id="ARBA00074271"/>
    </source>
</evidence>